<dbReference type="GO" id="GO:0046872">
    <property type="term" value="F:metal ion binding"/>
    <property type="evidence" value="ECO:0007669"/>
    <property type="project" value="UniProtKB-UniRule"/>
</dbReference>
<keyword evidence="9" id="KW-0408">Iron</keyword>
<dbReference type="GO" id="GO:0005576">
    <property type="term" value="C:extracellular region"/>
    <property type="evidence" value="ECO:0007669"/>
    <property type="project" value="UniProtKB-SubCell"/>
</dbReference>
<accession>A0AAW0RKD5</accession>
<evidence type="ECO:0000256" key="9">
    <source>
        <dbReference type="PROSITE-ProRule" id="PRU01356"/>
    </source>
</evidence>
<evidence type="ECO:0000256" key="7">
    <source>
        <dbReference type="ARBA" id="ARBA00023157"/>
    </source>
</evidence>
<evidence type="ECO:0000259" key="11">
    <source>
        <dbReference type="PROSITE" id="PS52012"/>
    </source>
</evidence>
<dbReference type="AlphaFoldDB" id="A0AAW0RKD5"/>
<comment type="similarity">
    <text evidence="3">Belongs to the RBT5 family.</text>
</comment>
<organism evidence="12 13">
    <name type="scientific">Beauveria asiatica</name>
    <dbReference type="NCBI Taxonomy" id="1069075"/>
    <lineage>
        <taxon>Eukaryota</taxon>
        <taxon>Fungi</taxon>
        <taxon>Dikarya</taxon>
        <taxon>Ascomycota</taxon>
        <taxon>Pezizomycotina</taxon>
        <taxon>Sordariomycetes</taxon>
        <taxon>Hypocreomycetidae</taxon>
        <taxon>Hypocreales</taxon>
        <taxon>Cordycipitaceae</taxon>
        <taxon>Beauveria</taxon>
    </lineage>
</organism>
<evidence type="ECO:0000256" key="2">
    <source>
        <dbReference type="ARBA" id="ARBA00004613"/>
    </source>
</evidence>
<keyword evidence="5" id="KW-0472">Membrane</keyword>
<keyword evidence="9" id="KW-0349">Heme</keyword>
<feature type="disulfide bond" evidence="9">
    <location>
        <begin position="48"/>
        <end position="55"/>
    </location>
</feature>
<dbReference type="Pfam" id="PF05730">
    <property type="entry name" value="CFEM"/>
    <property type="match status" value="1"/>
</dbReference>
<comment type="caution">
    <text evidence="12">The sequence shown here is derived from an EMBL/GenBank/DDBJ whole genome shotgun (WGS) entry which is preliminary data.</text>
</comment>
<keyword evidence="8" id="KW-0449">Lipoprotein</keyword>
<dbReference type="PROSITE" id="PS52012">
    <property type="entry name" value="CFEM"/>
    <property type="match status" value="1"/>
</dbReference>
<evidence type="ECO:0000256" key="8">
    <source>
        <dbReference type="ARBA" id="ARBA00023288"/>
    </source>
</evidence>
<evidence type="ECO:0000256" key="4">
    <source>
        <dbReference type="ARBA" id="ARBA00022525"/>
    </source>
</evidence>
<keyword evidence="7 9" id="KW-1015">Disulfide bond</keyword>
<gene>
    <name evidence="12" type="ORF">G3M48_008672</name>
</gene>
<sequence>MKFTTIFVAVVATGVVASPFAAHNGTADDMPKCAGECIKRIVTELTNCKISDYKCICDKKNQAAIVKPSSKCIMSSCTMNQVIKAKSVAEKTCKAALKDAEAEAPGKNTTMAHNTTIHARTFVVRNTTVHGMAAIGNNFTANRTIVSA</sequence>
<feature type="chain" id="PRO_5044013167" description="CFEM domain-containing protein" evidence="10">
    <location>
        <begin position="18"/>
        <end position="148"/>
    </location>
</feature>
<feature type="domain" description="CFEM" evidence="11">
    <location>
        <begin position="5"/>
        <end position="120"/>
    </location>
</feature>
<dbReference type="Proteomes" id="UP001397290">
    <property type="component" value="Unassembled WGS sequence"/>
</dbReference>
<evidence type="ECO:0000256" key="5">
    <source>
        <dbReference type="ARBA" id="ARBA00022622"/>
    </source>
</evidence>
<dbReference type="InterPro" id="IPR008427">
    <property type="entry name" value="Extracellular_membr_CFEM_dom"/>
</dbReference>
<keyword evidence="5" id="KW-0325">Glycoprotein</keyword>
<proteinExistence type="inferred from homology"/>
<keyword evidence="9" id="KW-0479">Metal-binding</keyword>
<dbReference type="GO" id="GO:0098552">
    <property type="term" value="C:side of membrane"/>
    <property type="evidence" value="ECO:0007669"/>
    <property type="project" value="UniProtKB-KW"/>
</dbReference>
<comment type="caution">
    <text evidence="9">Lacks conserved residue(s) required for the propagation of feature annotation.</text>
</comment>
<evidence type="ECO:0000313" key="13">
    <source>
        <dbReference type="Proteomes" id="UP001397290"/>
    </source>
</evidence>
<evidence type="ECO:0000256" key="10">
    <source>
        <dbReference type="SAM" id="SignalP"/>
    </source>
</evidence>
<evidence type="ECO:0000256" key="1">
    <source>
        <dbReference type="ARBA" id="ARBA00004589"/>
    </source>
</evidence>
<keyword evidence="4" id="KW-0964">Secreted</keyword>
<name>A0AAW0RKD5_9HYPO</name>
<keyword evidence="13" id="KW-1185">Reference proteome</keyword>
<evidence type="ECO:0000256" key="3">
    <source>
        <dbReference type="ARBA" id="ARBA00010031"/>
    </source>
</evidence>
<dbReference type="EMBL" id="JAAHCF010000662">
    <property type="protein sequence ID" value="KAK8142511.1"/>
    <property type="molecule type" value="Genomic_DNA"/>
</dbReference>
<feature type="binding site" description="axial binding residue" evidence="9">
    <location>
        <position position="52"/>
    </location>
    <ligand>
        <name>heme</name>
        <dbReference type="ChEBI" id="CHEBI:30413"/>
    </ligand>
    <ligandPart>
        <name>Fe</name>
        <dbReference type="ChEBI" id="CHEBI:18248"/>
    </ligandPart>
</feature>
<feature type="signal peptide" evidence="10">
    <location>
        <begin position="1"/>
        <end position="17"/>
    </location>
</feature>
<comment type="subcellular location">
    <subcellularLocation>
        <location evidence="1">Membrane</location>
        <topology evidence="1">Lipid-anchor</topology>
        <topology evidence="1">GPI-anchor</topology>
    </subcellularLocation>
    <subcellularLocation>
        <location evidence="2">Secreted</location>
    </subcellularLocation>
</comment>
<reference evidence="12 13" key="1">
    <citation type="submission" date="2020-02" db="EMBL/GenBank/DDBJ databases">
        <title>Comparative genomics of the hypocrealean fungal genus Beauvera.</title>
        <authorList>
            <person name="Showalter D.N."/>
            <person name="Bushley K.E."/>
            <person name="Rehner S.A."/>
        </authorList>
    </citation>
    <scope>NUCLEOTIDE SEQUENCE [LARGE SCALE GENOMIC DNA]</scope>
    <source>
        <strain evidence="12 13">ARSEF4384</strain>
    </source>
</reference>
<keyword evidence="5" id="KW-0336">GPI-anchor</keyword>
<evidence type="ECO:0000256" key="6">
    <source>
        <dbReference type="ARBA" id="ARBA00022729"/>
    </source>
</evidence>
<keyword evidence="6 10" id="KW-0732">Signal</keyword>
<protein>
    <recommendedName>
        <fullName evidence="11">CFEM domain-containing protein</fullName>
    </recommendedName>
</protein>
<evidence type="ECO:0000313" key="12">
    <source>
        <dbReference type="EMBL" id="KAK8142511.1"/>
    </source>
</evidence>